<keyword evidence="3" id="KW-1185">Reference proteome</keyword>
<accession>A0A397SQF9</accession>
<reference evidence="2 3" key="1">
    <citation type="submission" date="2018-06" db="EMBL/GenBank/DDBJ databases">
        <title>Comparative genomics reveals the genomic features of Rhizophagus irregularis, R. cerebriforme, R. diaphanum and Gigaspora rosea, and their symbiotic lifestyle signature.</title>
        <authorList>
            <person name="Morin E."/>
            <person name="San Clemente H."/>
            <person name="Chen E.C.H."/>
            <person name="De La Providencia I."/>
            <person name="Hainaut M."/>
            <person name="Kuo A."/>
            <person name="Kohler A."/>
            <person name="Murat C."/>
            <person name="Tang N."/>
            <person name="Roy S."/>
            <person name="Loubradou J."/>
            <person name="Henrissat B."/>
            <person name="Grigoriev I.V."/>
            <person name="Corradi N."/>
            <person name="Roux C."/>
            <person name="Martin F.M."/>
        </authorList>
    </citation>
    <scope>NUCLEOTIDE SEQUENCE [LARGE SCALE GENOMIC DNA]</scope>
    <source>
        <strain evidence="2 3">DAOM 227022</strain>
    </source>
</reference>
<gene>
    <name evidence="2" type="ORF">C1645_828635</name>
</gene>
<feature type="transmembrane region" description="Helical" evidence="1">
    <location>
        <begin position="63"/>
        <end position="80"/>
    </location>
</feature>
<keyword evidence="1" id="KW-0472">Membrane</keyword>
<dbReference type="EMBL" id="QKYT01000340">
    <property type="protein sequence ID" value="RIA86856.1"/>
    <property type="molecule type" value="Genomic_DNA"/>
</dbReference>
<dbReference type="Proteomes" id="UP000265703">
    <property type="component" value="Unassembled WGS sequence"/>
</dbReference>
<dbReference type="Gene3D" id="3.40.50.300">
    <property type="entry name" value="P-loop containing nucleotide triphosphate hydrolases"/>
    <property type="match status" value="1"/>
</dbReference>
<protein>
    <recommendedName>
        <fullName evidence="4">P-loop containing nucleoside triphosphate hydrolase protein</fullName>
    </recommendedName>
</protein>
<dbReference type="InterPro" id="IPR027417">
    <property type="entry name" value="P-loop_NTPase"/>
</dbReference>
<dbReference type="PANTHER" id="PTHR37096">
    <property type="entry name" value="YALI0E33429P"/>
    <property type="match status" value="1"/>
</dbReference>
<sequence>MLSLILRNGVRLSLQRSKHTLLQRFYTQNPLKNTDIGKRFYAQNATKQKSTQIYQKNHTLKKYLFAILAVNSTAICLYNFNILNIEDIHKTFRKYVLNETSLKRENIIINQQDHHDIAQLIVDRNKQAKSYYLLFGPQGVGKSILATLATESAKKGVLYVDASDYSQFTRNLSQEIKKLNYLNYVWPVSDSSDSCDWKKVFHEFEKIAKTKKRKENYTPLLIIDNIRNKYYLSEMIKMIQHSAKYAAEHGNYNVMFITNDKMTVDFLLDNDAKSHMEIIYLGDLNEDVALSYLLKHEVDKDTAKEIYKIFGGRIIDLTHAINYFKRNKGNKNFLNDYIDMKSIQINNKFGCVDKENQSKVLEFLYNHSDRPFNQSEFKIHEINEKNIEIYNYLVRNNILTMSENFKTTFESPFTRYVFKNLYKA</sequence>
<dbReference type="OrthoDB" id="2343598at2759"/>
<name>A0A397SQF9_9GLOM</name>
<organism evidence="2 3">
    <name type="scientific">Glomus cerebriforme</name>
    <dbReference type="NCBI Taxonomy" id="658196"/>
    <lineage>
        <taxon>Eukaryota</taxon>
        <taxon>Fungi</taxon>
        <taxon>Fungi incertae sedis</taxon>
        <taxon>Mucoromycota</taxon>
        <taxon>Glomeromycotina</taxon>
        <taxon>Glomeromycetes</taxon>
        <taxon>Glomerales</taxon>
        <taxon>Glomeraceae</taxon>
        <taxon>Glomus</taxon>
    </lineage>
</organism>
<dbReference type="AlphaFoldDB" id="A0A397SQF9"/>
<evidence type="ECO:0000313" key="3">
    <source>
        <dbReference type="Proteomes" id="UP000265703"/>
    </source>
</evidence>
<comment type="caution">
    <text evidence="2">The sequence shown here is derived from an EMBL/GenBank/DDBJ whole genome shotgun (WGS) entry which is preliminary data.</text>
</comment>
<evidence type="ECO:0000256" key="1">
    <source>
        <dbReference type="SAM" id="Phobius"/>
    </source>
</evidence>
<dbReference type="SUPFAM" id="SSF52540">
    <property type="entry name" value="P-loop containing nucleoside triphosphate hydrolases"/>
    <property type="match status" value="1"/>
</dbReference>
<evidence type="ECO:0000313" key="2">
    <source>
        <dbReference type="EMBL" id="RIA86856.1"/>
    </source>
</evidence>
<proteinExistence type="predicted"/>
<keyword evidence="1" id="KW-1133">Transmembrane helix</keyword>
<keyword evidence="1" id="KW-0812">Transmembrane</keyword>
<evidence type="ECO:0008006" key="4">
    <source>
        <dbReference type="Google" id="ProtNLM"/>
    </source>
</evidence>
<dbReference type="InterPro" id="IPR051667">
    <property type="entry name" value="Archaeal_ATPase_domain"/>
</dbReference>
<dbReference type="PANTHER" id="PTHR37096:SF1">
    <property type="entry name" value="AAA+ ATPASE DOMAIN-CONTAINING PROTEIN"/>
    <property type="match status" value="1"/>
</dbReference>